<reference evidence="1 2" key="1">
    <citation type="journal article" date="2015" name="Nature">
        <title>rRNA introns, odd ribosomes, and small enigmatic genomes across a large radiation of phyla.</title>
        <authorList>
            <person name="Brown C.T."/>
            <person name="Hug L.A."/>
            <person name="Thomas B.C."/>
            <person name="Sharon I."/>
            <person name="Castelle C.J."/>
            <person name="Singh A."/>
            <person name="Wilkins M.J."/>
            <person name="Williams K.H."/>
            <person name="Banfield J.F."/>
        </authorList>
    </citation>
    <scope>NUCLEOTIDE SEQUENCE [LARGE SCALE GENOMIC DNA]</scope>
</reference>
<dbReference type="Proteomes" id="UP000034324">
    <property type="component" value="Unassembled WGS sequence"/>
</dbReference>
<dbReference type="EMBL" id="LBVC01000005">
    <property type="protein sequence ID" value="KKQ79020.1"/>
    <property type="molecule type" value="Genomic_DNA"/>
</dbReference>
<proteinExistence type="predicted"/>
<sequence length="119" mass="12794">MIYGVEGKEIIEVPKGLFQAAGEIAQRIIAVADWGANSGLMKMREQGVGEPSGEWSLLVVRAETLRDGQVALDSLLTASDPDAEIVEEPVGSGRFQVALNERYKGPTAQIVREALTRVA</sequence>
<organism evidence="1 2">
    <name type="scientific">Candidatus Daviesbacteria bacterium GW2011_GWF2_38_6</name>
    <dbReference type="NCBI Taxonomy" id="1618432"/>
    <lineage>
        <taxon>Bacteria</taxon>
        <taxon>Candidatus Daviesiibacteriota</taxon>
    </lineage>
</organism>
<accession>A0A0G0KTZ0</accession>
<dbReference type="AlphaFoldDB" id="A0A0G0KTZ0"/>
<evidence type="ECO:0000313" key="1">
    <source>
        <dbReference type="EMBL" id="KKQ79020.1"/>
    </source>
</evidence>
<name>A0A0G0KTZ0_9BACT</name>
<gene>
    <name evidence="1" type="ORF">US99_C0005G0012</name>
</gene>
<comment type="caution">
    <text evidence="1">The sequence shown here is derived from an EMBL/GenBank/DDBJ whole genome shotgun (WGS) entry which is preliminary data.</text>
</comment>
<protein>
    <submittedName>
        <fullName evidence="1">Uncharacterized protein</fullName>
    </submittedName>
</protein>
<evidence type="ECO:0000313" key="2">
    <source>
        <dbReference type="Proteomes" id="UP000034324"/>
    </source>
</evidence>